<gene>
    <name evidence="1" type="ORF">D4D89_15755</name>
</gene>
<dbReference type="EMBL" id="AABEVI010000023">
    <property type="protein sequence ID" value="EAH0219773.1"/>
    <property type="molecule type" value="Genomic_DNA"/>
</dbReference>
<evidence type="ECO:0000313" key="2">
    <source>
        <dbReference type="Proteomes" id="UP000517258"/>
    </source>
</evidence>
<dbReference type="RefSeq" id="WP_141040523.1">
    <property type="nucleotide sequence ID" value="NZ_CWMB01000015.1"/>
</dbReference>
<dbReference type="Proteomes" id="UP000517258">
    <property type="component" value="Unassembled WGS sequence"/>
</dbReference>
<accession>A0A6W7S5I4</accession>
<reference evidence="1 2" key="1">
    <citation type="submission" date="2019-04" db="EMBL/GenBank/DDBJ databases">
        <authorList>
            <person name="Ashton P.M."/>
            <person name="Dallman T."/>
            <person name="Nair S."/>
            <person name="De Pinna E."/>
            <person name="Peters T."/>
            <person name="Grant K."/>
        </authorList>
    </citation>
    <scope>NUCLEOTIDE SEQUENCE [LARGE SCALE GENOMIC DNA]</scope>
    <source>
        <strain evidence="1 2">563356</strain>
    </source>
</reference>
<proteinExistence type="predicted"/>
<organism evidence="1 2">
    <name type="scientific">Listeria monocytogenes</name>
    <dbReference type="NCBI Taxonomy" id="1639"/>
    <lineage>
        <taxon>Bacteria</taxon>
        <taxon>Bacillati</taxon>
        <taxon>Bacillota</taxon>
        <taxon>Bacilli</taxon>
        <taxon>Bacillales</taxon>
        <taxon>Listeriaceae</taxon>
        <taxon>Listeria</taxon>
    </lineage>
</organism>
<dbReference type="AlphaFoldDB" id="A0A6W7S5I4"/>
<sequence>MNLIGGDIMAYSEKIADDIRKLYAASPLGISEYTLEQYSQQDVSDTVNAMHAIDQEKIQETEIDYTGTARITFNK</sequence>
<evidence type="ECO:0000313" key="1">
    <source>
        <dbReference type="EMBL" id="EAH0219773.1"/>
    </source>
</evidence>
<protein>
    <submittedName>
        <fullName evidence="1">Uncharacterized protein</fullName>
    </submittedName>
</protein>
<name>A0A6W7S5I4_LISMN</name>
<comment type="caution">
    <text evidence="1">The sequence shown here is derived from an EMBL/GenBank/DDBJ whole genome shotgun (WGS) entry which is preliminary data.</text>
</comment>